<keyword evidence="2 4" id="KW-0808">Transferase</keyword>
<dbReference type="Proteomes" id="UP000198778">
    <property type="component" value="Unassembled WGS sequence"/>
</dbReference>
<organism evidence="6 7">
    <name type="scientific">Alkalicoccus daliensis</name>
    <dbReference type="NCBI Taxonomy" id="745820"/>
    <lineage>
        <taxon>Bacteria</taxon>
        <taxon>Bacillati</taxon>
        <taxon>Bacillota</taxon>
        <taxon>Bacilli</taxon>
        <taxon>Bacillales</taxon>
        <taxon>Bacillaceae</taxon>
        <taxon>Alkalicoccus</taxon>
    </lineage>
</organism>
<dbReference type="InterPro" id="IPR011611">
    <property type="entry name" value="PfkB_dom"/>
</dbReference>
<dbReference type="RefSeq" id="WP_090842925.1">
    <property type="nucleotide sequence ID" value="NZ_FNIL01000006.1"/>
</dbReference>
<dbReference type="SUPFAM" id="SSF53613">
    <property type="entry name" value="Ribokinase-like"/>
    <property type="match status" value="1"/>
</dbReference>
<dbReference type="Gene3D" id="3.40.1190.20">
    <property type="match status" value="1"/>
</dbReference>
<evidence type="ECO:0000256" key="4">
    <source>
        <dbReference type="RuleBase" id="RU003704"/>
    </source>
</evidence>
<dbReference type="PANTHER" id="PTHR43320">
    <property type="entry name" value="SUGAR KINASE"/>
    <property type="match status" value="1"/>
</dbReference>
<evidence type="ECO:0000313" key="7">
    <source>
        <dbReference type="Proteomes" id="UP000198778"/>
    </source>
</evidence>
<dbReference type="STRING" id="745820.SAMN04488053_10610"/>
<protein>
    <submittedName>
        <fullName evidence="6">2-dehydro-3-deoxygluconokinase</fullName>
    </submittedName>
</protein>
<dbReference type="InterPro" id="IPR002139">
    <property type="entry name" value="Ribo/fructo_kinase"/>
</dbReference>
<keyword evidence="3 4" id="KW-0418">Kinase</keyword>
<dbReference type="CDD" id="cd01166">
    <property type="entry name" value="KdgK"/>
    <property type="match status" value="1"/>
</dbReference>
<accession>A0A1H0G7Y5</accession>
<dbReference type="EMBL" id="FNIL01000006">
    <property type="protein sequence ID" value="SDO02992.1"/>
    <property type="molecule type" value="Genomic_DNA"/>
</dbReference>
<evidence type="ECO:0000256" key="2">
    <source>
        <dbReference type="ARBA" id="ARBA00022679"/>
    </source>
</evidence>
<dbReference type="InterPro" id="IPR002173">
    <property type="entry name" value="Carboh/pur_kinase_PfkB_CS"/>
</dbReference>
<sequence length="317" mass="34416">MLDIITIGDGMITMNPKTRGPLRFSNEFERKAGGAELNLAVGAARLGLASGWISRVGNDEFGQYILNFMRGEGVDVTDVVKEDGYNTPLNFKEIREDGSGSTHYYRFPSPTETITAETLQNSKIKEAKIFYLSGVFPSLRPENVSLLHQAISIAKENGAKIALDPNIRLKLWSVESAREALLSFLPHVDIVLSGEEEAAQLFGDQTLEAHIQEFQSYGVETVAVKRGEKGAAGKTADEEVVYASSVKAAKVVDTVGAGDGFNAGFLYGILQDWPLEKTLQFANQVGSMVVAVSGDNEGLPLLEEVAEALGEKEKIER</sequence>
<dbReference type="InterPro" id="IPR052700">
    <property type="entry name" value="Carb_kinase_PfkB-like"/>
</dbReference>
<name>A0A1H0G7Y5_9BACI</name>
<feature type="domain" description="Carbohydrate kinase PfkB" evidence="5">
    <location>
        <begin position="2"/>
        <end position="300"/>
    </location>
</feature>
<evidence type="ECO:0000259" key="5">
    <source>
        <dbReference type="Pfam" id="PF00294"/>
    </source>
</evidence>
<evidence type="ECO:0000313" key="6">
    <source>
        <dbReference type="EMBL" id="SDO02992.1"/>
    </source>
</evidence>
<reference evidence="7" key="1">
    <citation type="submission" date="2016-10" db="EMBL/GenBank/DDBJ databases">
        <authorList>
            <person name="Varghese N."/>
            <person name="Submissions S."/>
        </authorList>
    </citation>
    <scope>NUCLEOTIDE SEQUENCE [LARGE SCALE GENOMIC DNA]</scope>
    <source>
        <strain evidence="7">CGMCC 1.10369</strain>
    </source>
</reference>
<dbReference type="GO" id="GO:0016301">
    <property type="term" value="F:kinase activity"/>
    <property type="evidence" value="ECO:0007669"/>
    <property type="project" value="UniProtKB-KW"/>
</dbReference>
<evidence type="ECO:0000256" key="3">
    <source>
        <dbReference type="ARBA" id="ARBA00022777"/>
    </source>
</evidence>
<dbReference type="OrthoDB" id="9813569at2"/>
<comment type="similarity">
    <text evidence="1 4">Belongs to the carbohydrate kinase PfkB family.</text>
</comment>
<gene>
    <name evidence="6" type="ORF">SAMN04488053_10610</name>
</gene>
<evidence type="ECO:0000256" key="1">
    <source>
        <dbReference type="ARBA" id="ARBA00010688"/>
    </source>
</evidence>
<keyword evidence="7" id="KW-1185">Reference proteome</keyword>
<dbReference type="PROSITE" id="PS00584">
    <property type="entry name" value="PFKB_KINASES_2"/>
    <property type="match status" value="1"/>
</dbReference>
<dbReference type="PRINTS" id="PR00990">
    <property type="entry name" value="RIBOKINASE"/>
</dbReference>
<proteinExistence type="inferred from homology"/>
<dbReference type="AlphaFoldDB" id="A0A1H0G7Y5"/>
<dbReference type="InterPro" id="IPR029056">
    <property type="entry name" value="Ribokinase-like"/>
</dbReference>
<dbReference type="Pfam" id="PF00294">
    <property type="entry name" value="PfkB"/>
    <property type="match status" value="1"/>
</dbReference>